<feature type="domain" description="FlgD Tudor-like" evidence="7">
    <location>
        <begin position="86"/>
        <end position="220"/>
    </location>
</feature>
<dbReference type="Pfam" id="PF13861">
    <property type="entry name" value="FLgD_tudor"/>
    <property type="match status" value="1"/>
</dbReference>
<evidence type="ECO:0000256" key="4">
    <source>
        <dbReference type="ARBA" id="ARBA00024746"/>
    </source>
</evidence>
<evidence type="ECO:0000313" key="8">
    <source>
        <dbReference type="EMBL" id="MFC7296946.1"/>
    </source>
</evidence>
<keyword evidence="8" id="KW-0969">Cilium</keyword>
<name>A0ABW2J0D4_9BURK</name>
<sequence>MAAIGNTLPQSLLDAMNPKAASAASTAAEAQDRFLTLLVTQMKNQDPLNPMDNAQVTSQLAQLSTVTGIDKLNSTVESLMGSYQTSQTLQAASLIGTGVLAPGNKTGLSEKQALMGVEFPSDVDSATITIKDEKGNVVKTIDLPAQTAGSKPIIWDGKKADGTDAADGTYSFEVTATLAGKPVETTELQFGMVATVTTAAGQSVKLNVPGLGELELSDIRQYL</sequence>
<dbReference type="Gene3D" id="2.30.30.910">
    <property type="match status" value="1"/>
</dbReference>
<keyword evidence="8" id="KW-0282">Flagellum</keyword>
<protein>
    <recommendedName>
        <fullName evidence="2 5">Basal-body rod modification protein FlgD</fullName>
    </recommendedName>
</protein>
<dbReference type="Pfam" id="PF13860">
    <property type="entry name" value="FlgD_ig"/>
    <property type="match status" value="1"/>
</dbReference>
<dbReference type="Gene3D" id="2.60.40.4070">
    <property type="match status" value="1"/>
</dbReference>
<keyword evidence="9" id="KW-1185">Reference proteome</keyword>
<dbReference type="InterPro" id="IPR025965">
    <property type="entry name" value="FlgD/Vpr_Ig-like"/>
</dbReference>
<organism evidence="8 9">
    <name type="scientific">Herminiimonas aquatilis</name>
    <dbReference type="NCBI Taxonomy" id="345342"/>
    <lineage>
        <taxon>Bacteria</taxon>
        <taxon>Pseudomonadati</taxon>
        <taxon>Pseudomonadota</taxon>
        <taxon>Betaproteobacteria</taxon>
        <taxon>Burkholderiales</taxon>
        <taxon>Oxalobacteraceae</taxon>
        <taxon>Herminiimonas</taxon>
    </lineage>
</organism>
<comment type="caution">
    <text evidence="8">The sequence shown here is derived from an EMBL/GenBank/DDBJ whole genome shotgun (WGS) entry which is preliminary data.</text>
</comment>
<proteinExistence type="inferred from homology"/>
<dbReference type="InterPro" id="IPR025963">
    <property type="entry name" value="FLgD_Tudor"/>
</dbReference>
<keyword evidence="3 5" id="KW-1005">Bacterial flagellum biogenesis</keyword>
<feature type="domain" description="FlgD/Vpr Ig-like" evidence="6">
    <location>
        <begin position="107"/>
        <end position="178"/>
    </location>
</feature>
<comment type="function">
    <text evidence="4 5">Required for flagellar hook formation. May act as a scaffolding protein.</text>
</comment>
<dbReference type="RefSeq" id="WP_382232072.1">
    <property type="nucleotide sequence ID" value="NZ_JBHTCC010000001.1"/>
</dbReference>
<accession>A0ABW2J0D4</accession>
<evidence type="ECO:0000259" key="6">
    <source>
        <dbReference type="Pfam" id="PF13860"/>
    </source>
</evidence>
<dbReference type="Pfam" id="PF03963">
    <property type="entry name" value="FlgD"/>
    <property type="match status" value="1"/>
</dbReference>
<comment type="similarity">
    <text evidence="1 5">Belongs to the FlgD family.</text>
</comment>
<dbReference type="NCBIfam" id="NF005176">
    <property type="entry name" value="PRK06655.1-1"/>
    <property type="match status" value="1"/>
</dbReference>
<reference evidence="9" key="1">
    <citation type="journal article" date="2019" name="Int. J. Syst. Evol. Microbiol.">
        <title>The Global Catalogue of Microorganisms (GCM) 10K type strain sequencing project: providing services to taxonomists for standard genome sequencing and annotation.</title>
        <authorList>
            <consortium name="The Broad Institute Genomics Platform"/>
            <consortium name="The Broad Institute Genome Sequencing Center for Infectious Disease"/>
            <person name="Wu L."/>
            <person name="Ma J."/>
        </authorList>
    </citation>
    <scope>NUCLEOTIDE SEQUENCE [LARGE SCALE GENOMIC DNA]</scope>
    <source>
        <strain evidence="9">CCUG 36956</strain>
    </source>
</reference>
<gene>
    <name evidence="8" type="primary">flgD</name>
    <name evidence="8" type="ORF">ACFQO0_00670</name>
</gene>
<evidence type="ECO:0000256" key="1">
    <source>
        <dbReference type="ARBA" id="ARBA00010577"/>
    </source>
</evidence>
<evidence type="ECO:0000313" key="9">
    <source>
        <dbReference type="Proteomes" id="UP001596379"/>
    </source>
</evidence>
<dbReference type="Proteomes" id="UP001596379">
    <property type="component" value="Unassembled WGS sequence"/>
</dbReference>
<evidence type="ECO:0000256" key="3">
    <source>
        <dbReference type="ARBA" id="ARBA00022795"/>
    </source>
</evidence>
<dbReference type="InterPro" id="IPR005648">
    <property type="entry name" value="FlgD"/>
</dbReference>
<keyword evidence="8" id="KW-0966">Cell projection</keyword>
<evidence type="ECO:0000259" key="7">
    <source>
        <dbReference type="Pfam" id="PF13861"/>
    </source>
</evidence>
<evidence type="ECO:0000256" key="5">
    <source>
        <dbReference type="RuleBase" id="RU362076"/>
    </source>
</evidence>
<evidence type="ECO:0000256" key="2">
    <source>
        <dbReference type="ARBA" id="ARBA00016013"/>
    </source>
</evidence>
<dbReference type="EMBL" id="JBHTCC010000001">
    <property type="protein sequence ID" value="MFC7296946.1"/>
    <property type="molecule type" value="Genomic_DNA"/>
</dbReference>